<dbReference type="GO" id="GO:0016740">
    <property type="term" value="F:transferase activity"/>
    <property type="evidence" value="ECO:0007669"/>
    <property type="project" value="UniProtKB-KW"/>
</dbReference>
<reference evidence="3 4" key="1">
    <citation type="submission" date="2017-08" db="EMBL/GenBank/DDBJ databases">
        <title>Infants hospitalized years apart are colonized by the same room-sourced microbial strains.</title>
        <authorList>
            <person name="Brooks B."/>
            <person name="Olm M.R."/>
            <person name="Firek B.A."/>
            <person name="Baker R."/>
            <person name="Thomas B.C."/>
            <person name="Morowitz M.J."/>
            <person name="Banfield J.F."/>
        </authorList>
    </citation>
    <scope>NUCLEOTIDE SEQUENCE [LARGE SCALE GENOMIC DNA]</scope>
    <source>
        <strain evidence="3">S2_005_003_R2_41</strain>
    </source>
</reference>
<dbReference type="InterPro" id="IPR050256">
    <property type="entry name" value="Glycosyltransferase_2"/>
</dbReference>
<protein>
    <submittedName>
        <fullName evidence="3">Glycosyl transferase</fullName>
    </submittedName>
</protein>
<evidence type="ECO:0000313" key="4">
    <source>
        <dbReference type="Proteomes" id="UP000249135"/>
    </source>
</evidence>
<name>A0A2W5S238_VARPD</name>
<feature type="domain" description="Glycosyltransferase 2-like" evidence="2">
    <location>
        <begin position="15"/>
        <end position="169"/>
    </location>
</feature>
<dbReference type="SUPFAM" id="SSF53448">
    <property type="entry name" value="Nucleotide-diphospho-sugar transferases"/>
    <property type="match status" value="1"/>
</dbReference>
<dbReference type="PANTHER" id="PTHR48090:SF7">
    <property type="entry name" value="RFBJ PROTEIN"/>
    <property type="match status" value="1"/>
</dbReference>
<dbReference type="AlphaFoldDB" id="A0A2W5S238"/>
<dbReference type="Pfam" id="PF00535">
    <property type="entry name" value="Glycos_transf_2"/>
    <property type="match status" value="1"/>
</dbReference>
<sequence>MSAPDPLAALRIAAVIPCYNEALAIPQVIAEFRAALPQAEIHVFDNASTDDTAAVARAHGAQVTHVALRGKGNVVRRMFADVEADVYVMVDGDATYDLSTVRELIADLVEGNLDMVVGARVDDRQDAQTYRLGHRFGNRLLTGAVAHLFGGHFTDMLSGLRVFSRRYVKSFPALAKGFEIETELTVHALELRMPHAERPTLYRSRPEGSHSKLSTYRDGWRILVMILRLYVNERPLSFFSAIGGLLAFGAIVLAIPLFITFLETGLVPRLPTAVLATGMMLAAMLSAACGAVLRTVTLGRREVKRLRYLATPGVRHALRRP</sequence>
<evidence type="ECO:0000259" key="2">
    <source>
        <dbReference type="Pfam" id="PF00535"/>
    </source>
</evidence>
<feature type="transmembrane region" description="Helical" evidence="1">
    <location>
        <begin position="273"/>
        <end position="297"/>
    </location>
</feature>
<dbReference type="InterPro" id="IPR001173">
    <property type="entry name" value="Glyco_trans_2-like"/>
</dbReference>
<accession>A0A2W5S238</accession>
<proteinExistence type="predicted"/>
<dbReference type="InterPro" id="IPR029044">
    <property type="entry name" value="Nucleotide-diphossugar_trans"/>
</dbReference>
<evidence type="ECO:0000256" key="1">
    <source>
        <dbReference type="SAM" id="Phobius"/>
    </source>
</evidence>
<dbReference type="EMBL" id="QFPP01000166">
    <property type="protein sequence ID" value="PZQ73773.1"/>
    <property type="molecule type" value="Genomic_DNA"/>
</dbReference>
<dbReference type="CDD" id="cd04179">
    <property type="entry name" value="DPM_DPG-synthase_like"/>
    <property type="match status" value="1"/>
</dbReference>
<gene>
    <name evidence="3" type="ORF">DI563_13970</name>
</gene>
<keyword evidence="3" id="KW-0808">Transferase</keyword>
<dbReference type="Proteomes" id="UP000249135">
    <property type="component" value="Unassembled WGS sequence"/>
</dbReference>
<dbReference type="PANTHER" id="PTHR48090">
    <property type="entry name" value="UNDECAPRENYL-PHOSPHATE 4-DEOXY-4-FORMAMIDO-L-ARABINOSE TRANSFERASE-RELATED"/>
    <property type="match status" value="1"/>
</dbReference>
<comment type="caution">
    <text evidence="3">The sequence shown here is derived from an EMBL/GenBank/DDBJ whole genome shotgun (WGS) entry which is preliminary data.</text>
</comment>
<organism evidence="3 4">
    <name type="scientific">Variovorax paradoxus</name>
    <dbReference type="NCBI Taxonomy" id="34073"/>
    <lineage>
        <taxon>Bacteria</taxon>
        <taxon>Pseudomonadati</taxon>
        <taxon>Pseudomonadota</taxon>
        <taxon>Betaproteobacteria</taxon>
        <taxon>Burkholderiales</taxon>
        <taxon>Comamonadaceae</taxon>
        <taxon>Variovorax</taxon>
    </lineage>
</organism>
<keyword evidence="1" id="KW-0472">Membrane</keyword>
<keyword evidence="1" id="KW-1133">Transmembrane helix</keyword>
<feature type="transmembrane region" description="Helical" evidence="1">
    <location>
        <begin position="236"/>
        <end position="261"/>
    </location>
</feature>
<evidence type="ECO:0000313" key="3">
    <source>
        <dbReference type="EMBL" id="PZQ73773.1"/>
    </source>
</evidence>
<keyword evidence="1" id="KW-0812">Transmembrane</keyword>
<dbReference type="Gene3D" id="3.90.550.10">
    <property type="entry name" value="Spore Coat Polysaccharide Biosynthesis Protein SpsA, Chain A"/>
    <property type="match status" value="1"/>
</dbReference>